<dbReference type="Pfam" id="PF17917">
    <property type="entry name" value="RT_RNaseH"/>
    <property type="match status" value="1"/>
</dbReference>
<sequence>MTDIKASIGMCSFFQRFIHNFLSIAASITALTKKDTPFVWTQECEDVTKTEKKDLTSAPIFSAPRLGRPFVIETDSSSKGTAAVLKQEQDGQQRVIAYASRTLSKHESRYPAIELEALGLVFAVEKFRPYIDGAKTTIITDHAPLKALLHRKDLTGRLA</sequence>
<dbReference type="InterPro" id="IPR050951">
    <property type="entry name" value="Retrovirus_Pol_polyprotein"/>
</dbReference>
<evidence type="ECO:0000256" key="6">
    <source>
        <dbReference type="ARBA" id="ARBA00022918"/>
    </source>
</evidence>
<evidence type="ECO:0000256" key="5">
    <source>
        <dbReference type="ARBA" id="ARBA00022801"/>
    </source>
</evidence>
<keyword evidence="2" id="KW-0548">Nucleotidyltransferase</keyword>
<dbReference type="PANTHER" id="PTHR37984">
    <property type="entry name" value="PROTEIN CBG26694"/>
    <property type="match status" value="1"/>
</dbReference>
<evidence type="ECO:0000313" key="10">
    <source>
        <dbReference type="WBParaSite" id="HPBE_0000385501-mRNA-1"/>
    </source>
</evidence>
<dbReference type="Gene3D" id="3.30.70.270">
    <property type="match status" value="1"/>
</dbReference>
<organism evidence="9 10">
    <name type="scientific">Heligmosomoides polygyrus</name>
    <name type="common">Parasitic roundworm</name>
    <dbReference type="NCBI Taxonomy" id="6339"/>
    <lineage>
        <taxon>Eukaryota</taxon>
        <taxon>Metazoa</taxon>
        <taxon>Ecdysozoa</taxon>
        <taxon>Nematoda</taxon>
        <taxon>Chromadorea</taxon>
        <taxon>Rhabditida</taxon>
        <taxon>Rhabditina</taxon>
        <taxon>Rhabditomorpha</taxon>
        <taxon>Strongyloidea</taxon>
        <taxon>Heligmosomidae</taxon>
        <taxon>Heligmosomoides</taxon>
    </lineage>
</organism>
<evidence type="ECO:0000259" key="7">
    <source>
        <dbReference type="Pfam" id="PF17917"/>
    </source>
</evidence>
<keyword evidence="5" id="KW-0378">Hydrolase</keyword>
<keyword evidence="4" id="KW-0255">Endonuclease</keyword>
<evidence type="ECO:0000256" key="2">
    <source>
        <dbReference type="ARBA" id="ARBA00022695"/>
    </source>
</evidence>
<evidence type="ECO:0000256" key="4">
    <source>
        <dbReference type="ARBA" id="ARBA00022759"/>
    </source>
</evidence>
<feature type="domain" description="Reverse transcriptase RNase H-like" evidence="7">
    <location>
        <begin position="67"/>
        <end position="159"/>
    </location>
</feature>
<evidence type="ECO:0000313" key="8">
    <source>
        <dbReference type="EMBL" id="VDO46659.1"/>
    </source>
</evidence>
<name>A0A183FCG3_HELPZ</name>
<gene>
    <name evidence="8" type="ORF">HPBE_LOCUS3855</name>
</gene>
<protein>
    <submittedName>
        <fullName evidence="10">RT_RNaseH_2 domain-containing protein</fullName>
    </submittedName>
</protein>
<keyword evidence="3" id="KW-0540">Nuclease</keyword>
<accession>A0A3P7VV55</accession>
<evidence type="ECO:0000256" key="1">
    <source>
        <dbReference type="ARBA" id="ARBA00022679"/>
    </source>
</evidence>
<reference evidence="8 9" key="1">
    <citation type="submission" date="2018-11" db="EMBL/GenBank/DDBJ databases">
        <authorList>
            <consortium name="Pathogen Informatics"/>
        </authorList>
    </citation>
    <scope>NUCLEOTIDE SEQUENCE [LARGE SCALE GENOMIC DNA]</scope>
</reference>
<dbReference type="InterPro" id="IPR041373">
    <property type="entry name" value="RT_RNaseH"/>
</dbReference>
<dbReference type="InterPro" id="IPR043502">
    <property type="entry name" value="DNA/RNA_pol_sf"/>
</dbReference>
<evidence type="ECO:0000313" key="9">
    <source>
        <dbReference type="Proteomes" id="UP000050761"/>
    </source>
</evidence>
<dbReference type="InterPro" id="IPR043128">
    <property type="entry name" value="Rev_trsase/Diguanyl_cyclase"/>
</dbReference>
<dbReference type="AlphaFoldDB" id="A0A183FCG3"/>
<dbReference type="SUPFAM" id="SSF56672">
    <property type="entry name" value="DNA/RNA polymerases"/>
    <property type="match status" value="1"/>
</dbReference>
<dbReference type="OrthoDB" id="5920491at2759"/>
<keyword evidence="9" id="KW-1185">Reference proteome</keyword>
<dbReference type="GO" id="GO:0003964">
    <property type="term" value="F:RNA-directed DNA polymerase activity"/>
    <property type="evidence" value="ECO:0007669"/>
    <property type="project" value="UniProtKB-KW"/>
</dbReference>
<dbReference type="CDD" id="cd09274">
    <property type="entry name" value="RNase_HI_RT_Ty3"/>
    <property type="match status" value="1"/>
</dbReference>
<evidence type="ECO:0000256" key="3">
    <source>
        <dbReference type="ARBA" id="ARBA00022722"/>
    </source>
</evidence>
<keyword evidence="6" id="KW-0695">RNA-directed DNA polymerase</keyword>
<keyword evidence="1" id="KW-0808">Transferase</keyword>
<dbReference type="GO" id="GO:0004519">
    <property type="term" value="F:endonuclease activity"/>
    <property type="evidence" value="ECO:0007669"/>
    <property type="project" value="UniProtKB-KW"/>
</dbReference>
<dbReference type="GO" id="GO:0016787">
    <property type="term" value="F:hydrolase activity"/>
    <property type="evidence" value="ECO:0007669"/>
    <property type="project" value="UniProtKB-KW"/>
</dbReference>
<dbReference type="WBParaSite" id="HPBE_0000385501-mRNA-1">
    <property type="protein sequence ID" value="HPBE_0000385501-mRNA-1"/>
    <property type="gene ID" value="HPBE_0000385501"/>
</dbReference>
<dbReference type="EMBL" id="UZAH01017343">
    <property type="protein sequence ID" value="VDO46659.1"/>
    <property type="molecule type" value="Genomic_DNA"/>
</dbReference>
<reference evidence="10" key="2">
    <citation type="submission" date="2019-09" db="UniProtKB">
        <authorList>
            <consortium name="WormBaseParasite"/>
        </authorList>
    </citation>
    <scope>IDENTIFICATION</scope>
</reference>
<accession>A0A183FCG3</accession>
<proteinExistence type="predicted"/>
<dbReference type="PANTHER" id="PTHR37984:SF5">
    <property type="entry name" value="PROTEIN NYNRIN-LIKE"/>
    <property type="match status" value="1"/>
</dbReference>
<dbReference type="Proteomes" id="UP000050761">
    <property type="component" value="Unassembled WGS sequence"/>
</dbReference>